<reference evidence="2 3" key="1">
    <citation type="journal article" date="2010" name="Stand. Genomic Sci.">
        <title>Complete genome sequence of Olsenella uli type strain (VPI D76D-27C).</title>
        <authorList>
            <person name="Goker M."/>
            <person name="Held B."/>
            <person name="Lucas S."/>
            <person name="Nolan M."/>
            <person name="Yasawong M."/>
            <person name="Glavina Del Rio T."/>
            <person name="Tice H."/>
            <person name="Cheng J.F."/>
            <person name="Bruce D."/>
            <person name="Detter J.C."/>
            <person name="Tapia R."/>
            <person name="Han C."/>
            <person name="Goodwin L."/>
            <person name="Pitluck S."/>
            <person name="Liolios K."/>
            <person name="Ivanova N."/>
            <person name="Mavromatis K."/>
            <person name="Mikhailova N."/>
            <person name="Pati A."/>
            <person name="Chen A."/>
            <person name="Palaniappan K."/>
            <person name="Land M."/>
            <person name="Hauser L."/>
            <person name="Chang Y.J."/>
            <person name="Jeffries C.D."/>
            <person name="Rohde M."/>
            <person name="Sikorski J."/>
            <person name="Pukall R."/>
            <person name="Woyke T."/>
            <person name="Bristow J."/>
            <person name="Eisen J.A."/>
            <person name="Markowitz V."/>
            <person name="Hugenholtz P."/>
            <person name="Kyrpides N.C."/>
            <person name="Klenk H.P."/>
            <person name="Lapidus A."/>
        </authorList>
    </citation>
    <scope>NUCLEOTIDE SEQUENCE [LARGE SCALE GENOMIC DNA]</scope>
    <source>
        <strain evidence="3">ATCC 49627 / DSM 7084 / CIP 109912 / JCM 12494 / NCIMB 702895 / VPI D76D-27C</strain>
    </source>
</reference>
<dbReference type="AlphaFoldDB" id="E1QZ62"/>
<organism evidence="2 3">
    <name type="scientific">Olsenella uli (strain ATCC 49627 / DSM 7084 / CCUG 31166 / CIP 109912 / JCM 12494 / LMG 11480 / NCIMB 702895 / VPI D76D-27C)</name>
    <name type="common">Lactobacillus uli</name>
    <dbReference type="NCBI Taxonomy" id="633147"/>
    <lineage>
        <taxon>Bacteria</taxon>
        <taxon>Bacillati</taxon>
        <taxon>Actinomycetota</taxon>
        <taxon>Coriobacteriia</taxon>
        <taxon>Coriobacteriales</taxon>
        <taxon>Atopobiaceae</taxon>
        <taxon>Olsenella</taxon>
    </lineage>
</organism>
<dbReference type="Proteomes" id="UP000000333">
    <property type="component" value="Chromosome"/>
</dbReference>
<keyword evidence="3" id="KW-1185">Reference proteome</keyword>
<dbReference type="GeneID" id="78511993"/>
<keyword evidence="1" id="KW-0472">Membrane</keyword>
<keyword evidence="1" id="KW-0812">Transmembrane</keyword>
<dbReference type="STRING" id="633147.Olsu_0561"/>
<dbReference type="EMBL" id="CP002106">
    <property type="protein sequence ID" value="ADK67676.1"/>
    <property type="molecule type" value="Genomic_DNA"/>
</dbReference>
<dbReference type="HOGENOM" id="CLU_122865_0_0_11"/>
<evidence type="ECO:0008006" key="4">
    <source>
        <dbReference type="Google" id="ProtNLM"/>
    </source>
</evidence>
<feature type="transmembrane region" description="Helical" evidence="1">
    <location>
        <begin position="20"/>
        <end position="40"/>
    </location>
</feature>
<gene>
    <name evidence="2" type="ordered locus">Olsu_0561</name>
</gene>
<evidence type="ECO:0000313" key="3">
    <source>
        <dbReference type="Proteomes" id="UP000000333"/>
    </source>
</evidence>
<dbReference type="OrthoDB" id="3182351at2"/>
<proteinExistence type="predicted"/>
<name>E1QZ62_OLSUV</name>
<keyword evidence="1" id="KW-1133">Transmembrane helix</keyword>
<dbReference type="eggNOG" id="ENOG50347CX">
    <property type="taxonomic scope" value="Bacteria"/>
</dbReference>
<dbReference type="KEGG" id="ols:Olsu_0561"/>
<evidence type="ECO:0000313" key="2">
    <source>
        <dbReference type="EMBL" id="ADK67676.1"/>
    </source>
</evidence>
<evidence type="ECO:0000256" key="1">
    <source>
        <dbReference type="SAM" id="Phobius"/>
    </source>
</evidence>
<sequence length="162" mass="17236">MTCRPSSHIALRSQSGQMTVELATLIPVIVVVALIGYNVVRFAQACALFDRAAREAVVSFGVSPPGEQSSANAAQEVRGAIRTNLASDSCEVEVSSQLVRGETGGDGRTFAVSPLLTTYTCVLRYRPWPLSLSIGGVEGGVPAYLTHERTLTVDRFRPGVVV</sequence>
<dbReference type="RefSeq" id="WP_013251428.1">
    <property type="nucleotide sequence ID" value="NC_014363.1"/>
</dbReference>
<protein>
    <recommendedName>
        <fullName evidence="4">TadE family protein</fullName>
    </recommendedName>
</protein>
<accession>E1QZ62</accession>